<dbReference type="Proteomes" id="UP000199707">
    <property type="component" value="Unassembled WGS sequence"/>
</dbReference>
<proteinExistence type="predicted"/>
<evidence type="ECO:0000313" key="2">
    <source>
        <dbReference type="Proteomes" id="UP000199707"/>
    </source>
</evidence>
<evidence type="ECO:0000313" key="1">
    <source>
        <dbReference type="EMBL" id="SCX27456.1"/>
    </source>
</evidence>
<dbReference type="RefSeq" id="WP_090360894.1">
    <property type="nucleotide sequence ID" value="NZ_FMUB01000009.1"/>
</dbReference>
<dbReference type="AlphaFoldDB" id="A0A1G4WRD7"/>
<reference evidence="2" key="1">
    <citation type="submission" date="2016-10" db="EMBL/GenBank/DDBJ databases">
        <authorList>
            <person name="Varghese N."/>
            <person name="Submissions S."/>
        </authorList>
    </citation>
    <scope>NUCLEOTIDE SEQUENCE [LARGE SCALE GENOMIC DNA]</scope>
    <source>
        <strain evidence="2">UNC267MFSha1.1M11</strain>
    </source>
</reference>
<protein>
    <recommendedName>
        <fullName evidence="3">3-methyladenine DNA glycosylase</fullName>
    </recommendedName>
</protein>
<dbReference type="EMBL" id="FMUB01000009">
    <property type="protein sequence ID" value="SCX27456.1"/>
    <property type="molecule type" value="Genomic_DNA"/>
</dbReference>
<name>A0A1G4WRD7_9MYCO</name>
<organism evidence="1 2">
    <name type="scientific">Mycolicibacterium fluoranthenivorans</name>
    <dbReference type="NCBI Taxonomy" id="258505"/>
    <lineage>
        <taxon>Bacteria</taxon>
        <taxon>Bacillati</taxon>
        <taxon>Actinomycetota</taxon>
        <taxon>Actinomycetes</taxon>
        <taxon>Mycobacteriales</taxon>
        <taxon>Mycobacteriaceae</taxon>
        <taxon>Mycolicibacterium</taxon>
    </lineage>
</organism>
<evidence type="ECO:0008006" key="3">
    <source>
        <dbReference type="Google" id="ProtNLM"/>
    </source>
</evidence>
<gene>
    <name evidence="1" type="ORF">SAMN02799620_04315</name>
</gene>
<accession>A0A1G4WRD7</accession>
<sequence length="294" mass="33558">MSDVLDEAEWTARERRHTDRVDRLLGPHRTRAQTGQSHPVWDFLFTYYSFRPRQLARWHPGHGTALDGAAARKFLRRTGYRQAGSAVTLSPDVLASRLGTVTFIADLLTATADRPARLNCFGMHEWAMVYRSREVRHNGVPLRLDPDHTDQVLESMPLRCSHFDAYRFFTDAAVGCNAEQLSRDAQLRHEQPGCVHANMDLYKWCYKLGPLVPSEMLMDCFELASTARLLDMRASPYDLNGYGITPIRIETTSGRTDYVRHQQEVARRAAELRTALRDHCRGMIACDRAERVPG</sequence>
<dbReference type="STRING" id="1502745.SAMN02799620_04315"/>